<dbReference type="SMART" id="SM01083">
    <property type="entry name" value="Cir_N"/>
    <property type="match status" value="1"/>
</dbReference>
<feature type="compositionally biased region" description="Basic and acidic residues" evidence="1">
    <location>
        <begin position="191"/>
        <end position="209"/>
    </location>
</feature>
<feature type="compositionally biased region" description="Basic and acidic residues" evidence="1">
    <location>
        <begin position="135"/>
        <end position="163"/>
    </location>
</feature>
<protein>
    <submittedName>
        <fullName evidence="3">DgyrCDS5726</fullName>
    </submittedName>
</protein>
<reference evidence="3 4" key="1">
    <citation type="submission" date="2020-08" db="EMBL/GenBank/DDBJ databases">
        <authorList>
            <person name="Hejnol A."/>
        </authorList>
    </citation>
    <scope>NUCLEOTIDE SEQUENCE [LARGE SCALE GENOMIC DNA]</scope>
</reference>
<dbReference type="PANTHER" id="PTHR22093">
    <property type="entry name" value="LEUKOCYTE RECEPTOR CLUSTER LRC MEMBER 1"/>
    <property type="match status" value="1"/>
</dbReference>
<dbReference type="EMBL" id="CAJFCJ010000007">
    <property type="protein sequence ID" value="CAD5116882.1"/>
    <property type="molecule type" value="Genomic_DNA"/>
</dbReference>
<accession>A0A7I8VNG9</accession>
<feature type="compositionally biased region" description="Basic and acidic residues" evidence="1">
    <location>
        <begin position="225"/>
        <end position="236"/>
    </location>
</feature>
<gene>
    <name evidence="3" type="ORF">DGYR_LOCUS5467</name>
</gene>
<evidence type="ECO:0000256" key="1">
    <source>
        <dbReference type="SAM" id="MobiDB-lite"/>
    </source>
</evidence>
<organism evidence="3 4">
    <name type="scientific">Dimorphilus gyrociliatus</name>
    <dbReference type="NCBI Taxonomy" id="2664684"/>
    <lineage>
        <taxon>Eukaryota</taxon>
        <taxon>Metazoa</taxon>
        <taxon>Spiralia</taxon>
        <taxon>Lophotrochozoa</taxon>
        <taxon>Annelida</taxon>
        <taxon>Polychaeta</taxon>
        <taxon>Polychaeta incertae sedis</taxon>
        <taxon>Dinophilidae</taxon>
        <taxon>Dimorphilus</taxon>
    </lineage>
</organism>
<feature type="region of interest" description="Disordered" evidence="1">
    <location>
        <begin position="23"/>
        <end position="68"/>
    </location>
</feature>
<evidence type="ECO:0000259" key="2">
    <source>
        <dbReference type="SMART" id="SM01083"/>
    </source>
</evidence>
<keyword evidence="4" id="KW-1185">Reference proteome</keyword>
<feature type="compositionally biased region" description="Basic and acidic residues" evidence="1">
    <location>
        <begin position="23"/>
        <end position="45"/>
    </location>
</feature>
<evidence type="ECO:0000313" key="4">
    <source>
        <dbReference type="Proteomes" id="UP000549394"/>
    </source>
</evidence>
<name>A0A7I8VNG9_9ANNE</name>
<feature type="region of interest" description="Disordered" evidence="1">
    <location>
        <begin position="81"/>
        <end position="102"/>
    </location>
</feature>
<dbReference type="Proteomes" id="UP000549394">
    <property type="component" value="Unassembled WGS sequence"/>
</dbReference>
<evidence type="ECO:0000313" key="3">
    <source>
        <dbReference type="EMBL" id="CAD5116882.1"/>
    </source>
</evidence>
<dbReference type="InterPro" id="IPR039875">
    <property type="entry name" value="LENG1-like"/>
</dbReference>
<proteinExistence type="predicted"/>
<sequence length="256" mass="30573">MNILHHKSWHVRNRNNIERVKRDEAKAAEEEKEKERKRSLAEQEARTNYLRNQARLRGSEPAATLVPKESRHINFFAEAEAGLKGKEVNEEHEKEKKEEKEAYEKKIGLLTYIGQSAVESQTTKPWYFNPKTQKRTRDSSSDSEADEKRKDFLDPMKAVEKHVKTYKREKKKKKKKKHKRSSPSPPPSKKKSIEELRAERLRREATEKQKVKKLFGELRGEKPKDDIIMDDRERRYNSQFNPDFVRRPKKRYEPQY</sequence>
<comment type="caution">
    <text evidence="3">The sequence shown here is derived from an EMBL/GenBank/DDBJ whole genome shotgun (WGS) entry which is preliminary data.</text>
</comment>
<dbReference type="InterPro" id="IPR019339">
    <property type="entry name" value="CIR_N_dom"/>
</dbReference>
<dbReference type="AlphaFoldDB" id="A0A7I8VNG9"/>
<feature type="region of interest" description="Disordered" evidence="1">
    <location>
        <begin position="120"/>
        <end position="209"/>
    </location>
</feature>
<feature type="domain" description="CBF1-interacting co-repressor CIR N-terminal" evidence="2">
    <location>
        <begin position="8"/>
        <end position="44"/>
    </location>
</feature>
<feature type="compositionally biased region" description="Basic residues" evidence="1">
    <location>
        <begin position="164"/>
        <end position="181"/>
    </location>
</feature>
<dbReference type="OrthoDB" id="2159131at2759"/>
<dbReference type="PANTHER" id="PTHR22093:SF0">
    <property type="entry name" value="LEUKOCYTE RECEPTOR CLUSTER MEMBER 1"/>
    <property type="match status" value="1"/>
</dbReference>
<feature type="region of interest" description="Disordered" evidence="1">
    <location>
        <begin position="225"/>
        <end position="256"/>
    </location>
</feature>